<name>A0ABS7U943_9ACTN</name>
<dbReference type="RefSeq" id="WP_224121849.1">
    <property type="nucleotide sequence ID" value="NZ_JAIQZJ010000001.1"/>
</dbReference>
<reference evidence="2 3" key="1">
    <citation type="submission" date="2021-09" db="EMBL/GenBank/DDBJ databases">
        <title>Whole genome sequence of Nocardioides sp. GBK3QG-3.</title>
        <authorList>
            <person name="Tuo L."/>
        </authorList>
    </citation>
    <scope>NUCLEOTIDE SEQUENCE [LARGE SCALE GENOMIC DNA]</scope>
    <source>
        <strain evidence="2 3">GBK3QG-3</strain>
    </source>
</reference>
<feature type="transmembrane region" description="Helical" evidence="1">
    <location>
        <begin position="22"/>
        <end position="44"/>
    </location>
</feature>
<evidence type="ECO:0000313" key="2">
    <source>
        <dbReference type="EMBL" id="MBZ5737500.1"/>
    </source>
</evidence>
<organism evidence="2 3">
    <name type="scientific">Nocardioides mangrovi</name>
    <dbReference type="NCBI Taxonomy" id="2874580"/>
    <lineage>
        <taxon>Bacteria</taxon>
        <taxon>Bacillati</taxon>
        <taxon>Actinomycetota</taxon>
        <taxon>Actinomycetes</taxon>
        <taxon>Propionibacteriales</taxon>
        <taxon>Nocardioidaceae</taxon>
        <taxon>Nocardioides</taxon>
    </lineage>
</organism>
<sequence length="59" mass="6474">MRHLLIRFHLSLTRERDERGDVPGWVMITVMTAGLVVAITAVAAPQLQSMLASALDSVK</sequence>
<protein>
    <recommendedName>
        <fullName evidence="4">DUF4244 domain-containing protein</fullName>
    </recommendedName>
</protein>
<keyword evidence="3" id="KW-1185">Reference proteome</keyword>
<gene>
    <name evidence="2" type="ORF">K8U61_04945</name>
</gene>
<dbReference type="Proteomes" id="UP000780875">
    <property type="component" value="Unassembled WGS sequence"/>
</dbReference>
<keyword evidence="1" id="KW-0472">Membrane</keyword>
<keyword evidence="1" id="KW-0812">Transmembrane</keyword>
<accession>A0ABS7U943</accession>
<comment type="caution">
    <text evidence="2">The sequence shown here is derived from an EMBL/GenBank/DDBJ whole genome shotgun (WGS) entry which is preliminary data.</text>
</comment>
<evidence type="ECO:0008006" key="4">
    <source>
        <dbReference type="Google" id="ProtNLM"/>
    </source>
</evidence>
<dbReference type="EMBL" id="JAIQZJ010000001">
    <property type="protein sequence ID" value="MBZ5737500.1"/>
    <property type="molecule type" value="Genomic_DNA"/>
</dbReference>
<evidence type="ECO:0000256" key="1">
    <source>
        <dbReference type="SAM" id="Phobius"/>
    </source>
</evidence>
<evidence type="ECO:0000313" key="3">
    <source>
        <dbReference type="Proteomes" id="UP000780875"/>
    </source>
</evidence>
<proteinExistence type="predicted"/>
<keyword evidence="1" id="KW-1133">Transmembrane helix</keyword>